<dbReference type="Gene3D" id="1.10.3290.10">
    <property type="entry name" value="Fido-like domain"/>
    <property type="match status" value="1"/>
</dbReference>
<evidence type="ECO:0000313" key="10">
    <source>
        <dbReference type="Proteomes" id="UP000199377"/>
    </source>
</evidence>
<feature type="domain" description="Fido" evidence="8">
    <location>
        <begin position="59"/>
        <end position="197"/>
    </location>
</feature>
<evidence type="ECO:0000256" key="2">
    <source>
        <dbReference type="ARBA" id="ARBA00022695"/>
    </source>
</evidence>
<dbReference type="GO" id="GO:0051302">
    <property type="term" value="P:regulation of cell division"/>
    <property type="evidence" value="ECO:0007669"/>
    <property type="project" value="TreeGrafter"/>
</dbReference>
<sequence length="234" mass="27070">MSRERFEQDAATHAALFYPGTDVMVNLLGLRDSEELARAERQLVEARTLQLPPVEARQFDYHGFRDLHRHLFQDVYSWAGEERTYLTARGPAPFARPEYIRTWMDARFETLRAEGFLAVLDAHRFAWRAAEHVNEINACHPFVEGNGRVQRAWLRLLAAEANYEIEFRRKDIAAWNEASRKGFTDADHEPMARLIAARIFGEPVREEARRAAFLKSRSAGAEKNHCDRTSGRTR</sequence>
<dbReference type="GO" id="GO:0070733">
    <property type="term" value="F:AMPylase activity"/>
    <property type="evidence" value="ECO:0007669"/>
    <property type="project" value="UniProtKB-EC"/>
</dbReference>
<keyword evidence="2" id="KW-0548">Nucleotidyltransferase</keyword>
<keyword evidence="10" id="KW-1185">Reference proteome</keyword>
<gene>
    <name evidence="9" type="ORF">SAMN05216258_102573</name>
</gene>
<organism evidence="9 10">
    <name type="scientific">Albimonas pacifica</name>
    <dbReference type="NCBI Taxonomy" id="1114924"/>
    <lineage>
        <taxon>Bacteria</taxon>
        <taxon>Pseudomonadati</taxon>
        <taxon>Pseudomonadota</taxon>
        <taxon>Alphaproteobacteria</taxon>
        <taxon>Rhodobacterales</taxon>
        <taxon>Paracoccaceae</taxon>
        <taxon>Albimonas</taxon>
    </lineage>
</organism>
<dbReference type="RefSeq" id="WP_092858737.1">
    <property type="nucleotide sequence ID" value="NZ_FOQH01000002.1"/>
</dbReference>
<keyword evidence="3" id="KW-0547">Nucleotide-binding</keyword>
<evidence type="ECO:0000256" key="3">
    <source>
        <dbReference type="ARBA" id="ARBA00022741"/>
    </source>
</evidence>
<dbReference type="PANTHER" id="PTHR39560:SF1">
    <property type="entry name" value="PROTEIN ADENYLYLTRANSFERASE FIC-RELATED"/>
    <property type="match status" value="1"/>
</dbReference>
<accession>A0A1I3DGV6</accession>
<evidence type="ECO:0000256" key="5">
    <source>
        <dbReference type="ARBA" id="ARBA00034531"/>
    </source>
</evidence>
<dbReference type="PANTHER" id="PTHR39560">
    <property type="entry name" value="PROTEIN ADENYLYLTRANSFERASE FIC-RELATED"/>
    <property type="match status" value="1"/>
</dbReference>
<dbReference type="SUPFAM" id="SSF140931">
    <property type="entry name" value="Fic-like"/>
    <property type="match status" value="1"/>
</dbReference>
<dbReference type="AlphaFoldDB" id="A0A1I3DGV6"/>
<evidence type="ECO:0000256" key="4">
    <source>
        <dbReference type="ARBA" id="ARBA00022840"/>
    </source>
</evidence>
<evidence type="ECO:0000256" key="1">
    <source>
        <dbReference type="ARBA" id="ARBA00022679"/>
    </source>
</evidence>
<evidence type="ECO:0000256" key="7">
    <source>
        <dbReference type="ARBA" id="ARBA00048696"/>
    </source>
</evidence>
<dbReference type="GO" id="GO:0005524">
    <property type="term" value="F:ATP binding"/>
    <property type="evidence" value="ECO:0007669"/>
    <property type="project" value="UniProtKB-KW"/>
</dbReference>
<comment type="catalytic activity">
    <reaction evidence="7">
        <text>L-tyrosyl-[protein] + ATP = O-(5'-adenylyl)-L-tyrosyl-[protein] + diphosphate</text>
        <dbReference type="Rhea" id="RHEA:54288"/>
        <dbReference type="Rhea" id="RHEA-COMP:10136"/>
        <dbReference type="Rhea" id="RHEA-COMP:13846"/>
        <dbReference type="ChEBI" id="CHEBI:30616"/>
        <dbReference type="ChEBI" id="CHEBI:33019"/>
        <dbReference type="ChEBI" id="CHEBI:46858"/>
        <dbReference type="ChEBI" id="CHEBI:83624"/>
        <dbReference type="EC" id="2.7.7.108"/>
    </reaction>
</comment>
<dbReference type="PROSITE" id="PS51459">
    <property type="entry name" value="FIDO"/>
    <property type="match status" value="1"/>
</dbReference>
<dbReference type="Proteomes" id="UP000199377">
    <property type="component" value="Unassembled WGS sequence"/>
</dbReference>
<comment type="catalytic activity">
    <reaction evidence="6">
        <text>L-threonyl-[protein] + ATP = 3-O-(5'-adenylyl)-L-threonyl-[protein] + diphosphate</text>
        <dbReference type="Rhea" id="RHEA:54292"/>
        <dbReference type="Rhea" id="RHEA-COMP:11060"/>
        <dbReference type="Rhea" id="RHEA-COMP:13847"/>
        <dbReference type="ChEBI" id="CHEBI:30013"/>
        <dbReference type="ChEBI" id="CHEBI:30616"/>
        <dbReference type="ChEBI" id="CHEBI:33019"/>
        <dbReference type="ChEBI" id="CHEBI:138113"/>
        <dbReference type="EC" id="2.7.7.108"/>
    </reaction>
</comment>
<protein>
    <recommendedName>
        <fullName evidence="5">protein adenylyltransferase</fullName>
        <ecNumber evidence="5">2.7.7.108</ecNumber>
    </recommendedName>
</protein>
<reference evidence="9 10" key="1">
    <citation type="submission" date="2016-10" db="EMBL/GenBank/DDBJ databases">
        <authorList>
            <person name="de Groot N.N."/>
        </authorList>
    </citation>
    <scope>NUCLEOTIDE SEQUENCE [LARGE SCALE GENOMIC DNA]</scope>
    <source>
        <strain evidence="9 10">CGMCC 1.11030</strain>
    </source>
</reference>
<dbReference type="InterPro" id="IPR003812">
    <property type="entry name" value="Fido"/>
</dbReference>
<dbReference type="OrthoDB" id="9813719at2"/>
<keyword evidence="4" id="KW-0067">ATP-binding</keyword>
<dbReference type="EC" id="2.7.7.108" evidence="5"/>
<evidence type="ECO:0000313" key="9">
    <source>
        <dbReference type="EMBL" id="SFH85721.1"/>
    </source>
</evidence>
<dbReference type="Pfam" id="PF02661">
    <property type="entry name" value="Fic"/>
    <property type="match status" value="1"/>
</dbReference>
<dbReference type="EMBL" id="FOQH01000002">
    <property type="protein sequence ID" value="SFH85721.1"/>
    <property type="molecule type" value="Genomic_DNA"/>
</dbReference>
<evidence type="ECO:0000259" key="8">
    <source>
        <dbReference type="PROSITE" id="PS51459"/>
    </source>
</evidence>
<dbReference type="STRING" id="1114924.SAMN05216258_102573"/>
<dbReference type="InterPro" id="IPR036597">
    <property type="entry name" value="Fido-like_dom_sf"/>
</dbReference>
<evidence type="ECO:0000256" key="6">
    <source>
        <dbReference type="ARBA" id="ARBA00047939"/>
    </source>
</evidence>
<name>A0A1I3DGV6_9RHOB</name>
<proteinExistence type="predicted"/>
<keyword evidence="1" id="KW-0808">Transferase</keyword>